<gene>
    <name evidence="1" type="ORF">NQ317_009304</name>
</gene>
<evidence type="ECO:0000313" key="1">
    <source>
        <dbReference type="EMBL" id="KAJ8973710.1"/>
    </source>
</evidence>
<accession>A0ABQ9J6W2</accession>
<name>A0ABQ9J6W2_9CUCU</name>
<dbReference type="Proteomes" id="UP001162164">
    <property type="component" value="Unassembled WGS sequence"/>
</dbReference>
<dbReference type="EMBL" id="JAPWTJ010001127">
    <property type="protein sequence ID" value="KAJ8973710.1"/>
    <property type="molecule type" value="Genomic_DNA"/>
</dbReference>
<comment type="caution">
    <text evidence="1">The sequence shown here is derived from an EMBL/GenBank/DDBJ whole genome shotgun (WGS) entry which is preliminary data.</text>
</comment>
<reference evidence="1" key="1">
    <citation type="journal article" date="2023" name="Insect Mol. Biol.">
        <title>Genome sequencing provides insights into the evolution of gene families encoding plant cell wall-degrading enzymes in longhorned beetles.</title>
        <authorList>
            <person name="Shin N.R."/>
            <person name="Okamura Y."/>
            <person name="Kirsch R."/>
            <person name="Pauchet Y."/>
        </authorList>
    </citation>
    <scope>NUCLEOTIDE SEQUENCE</scope>
    <source>
        <strain evidence="1">MMC_N1</strain>
    </source>
</reference>
<organism evidence="1 2">
    <name type="scientific">Molorchus minor</name>
    <dbReference type="NCBI Taxonomy" id="1323400"/>
    <lineage>
        <taxon>Eukaryota</taxon>
        <taxon>Metazoa</taxon>
        <taxon>Ecdysozoa</taxon>
        <taxon>Arthropoda</taxon>
        <taxon>Hexapoda</taxon>
        <taxon>Insecta</taxon>
        <taxon>Pterygota</taxon>
        <taxon>Neoptera</taxon>
        <taxon>Endopterygota</taxon>
        <taxon>Coleoptera</taxon>
        <taxon>Polyphaga</taxon>
        <taxon>Cucujiformia</taxon>
        <taxon>Chrysomeloidea</taxon>
        <taxon>Cerambycidae</taxon>
        <taxon>Lamiinae</taxon>
        <taxon>Monochamini</taxon>
        <taxon>Molorchus</taxon>
    </lineage>
</organism>
<protein>
    <submittedName>
        <fullName evidence="1">Uncharacterized protein</fullName>
    </submittedName>
</protein>
<dbReference type="Gene3D" id="1.20.1340.10">
    <property type="entry name" value="dopa decarboxylase, N-terminal domain"/>
    <property type="match status" value="1"/>
</dbReference>
<evidence type="ECO:0000313" key="2">
    <source>
        <dbReference type="Proteomes" id="UP001162164"/>
    </source>
</evidence>
<sequence>MDVQEFREFGKAAVDYIADYFEAIRDRHFDPKEANTNSRSKTKNGNRAGLSLWCLRLINSVKWIVRVLKVHCTHTYRSYVVRDLSEDQTGLIADMLEYLIL</sequence>
<keyword evidence="2" id="KW-1185">Reference proteome</keyword>
<proteinExistence type="predicted"/>